<dbReference type="Pfam" id="PF05867">
    <property type="entry name" value="DUF851"/>
    <property type="match status" value="1"/>
</dbReference>
<accession>A0A1I7U3L2</accession>
<evidence type="ECO:0000313" key="1">
    <source>
        <dbReference type="Proteomes" id="UP000095282"/>
    </source>
</evidence>
<dbReference type="WBParaSite" id="Csp11.Scaffold629.g14505.t1">
    <property type="protein sequence ID" value="Csp11.Scaffold629.g14505.t1"/>
    <property type="gene ID" value="Csp11.Scaffold629.g14505"/>
</dbReference>
<dbReference type="InterPro" id="IPR008569">
    <property type="entry name" value="DUF851"/>
</dbReference>
<keyword evidence="1" id="KW-1185">Reference proteome</keyword>
<dbReference type="STRING" id="1561998.A0A1I7U3L2"/>
<evidence type="ECO:0000313" key="2">
    <source>
        <dbReference type="WBParaSite" id="Csp11.Scaffold629.g14505.t1"/>
    </source>
</evidence>
<proteinExistence type="predicted"/>
<reference evidence="2" key="1">
    <citation type="submission" date="2016-11" db="UniProtKB">
        <authorList>
            <consortium name="WormBaseParasite"/>
        </authorList>
    </citation>
    <scope>IDENTIFICATION</scope>
</reference>
<sequence length="260" mass="30191">MTKPKQIELKHRGVDSATMTRVFEKYKRGEKERSEAQQSMMDLDEKSKILFDRVTKKHASIRNKQGELSDFFMDDPSALSYAPKKGTKKIEESVCFEDDSYTHLPRLINIRKLPPQNIYTERGVPFWAEYLEPTDEDMKDVAEPISISSGHLEMYHKKELVLRKTDPMNVVLNAFQPLSDLMKRDEIHFDYRLVFSNTICSLVHVLERDFGKQVKKSKEKVKSSEKKISFDAAAPVTVVYSVCFSLDFESVFFPRGQFID</sequence>
<name>A0A1I7U3L2_9PELO</name>
<dbReference type="eggNOG" id="ENOG502SVY6">
    <property type="taxonomic scope" value="Eukaryota"/>
</dbReference>
<protein>
    <submittedName>
        <fullName evidence="2">DNA-directed RNA polymerase III subunit RPC5</fullName>
    </submittedName>
</protein>
<organism evidence="1 2">
    <name type="scientific">Caenorhabditis tropicalis</name>
    <dbReference type="NCBI Taxonomy" id="1561998"/>
    <lineage>
        <taxon>Eukaryota</taxon>
        <taxon>Metazoa</taxon>
        <taxon>Ecdysozoa</taxon>
        <taxon>Nematoda</taxon>
        <taxon>Chromadorea</taxon>
        <taxon>Rhabditida</taxon>
        <taxon>Rhabditina</taxon>
        <taxon>Rhabditomorpha</taxon>
        <taxon>Rhabditoidea</taxon>
        <taxon>Rhabditidae</taxon>
        <taxon>Peloderinae</taxon>
        <taxon>Caenorhabditis</taxon>
    </lineage>
</organism>
<dbReference type="AlphaFoldDB" id="A0A1I7U3L2"/>
<dbReference type="Proteomes" id="UP000095282">
    <property type="component" value="Unplaced"/>
</dbReference>